<sequence length="341" mass="37299">MQIVSSSLQMVGISRKEVQTTSSLRMVLENSAEEKQASRSRQQLPVVRVREPVSEDNTRNARRFLKDQDSFLNLSGVRDSGYARIDLDMSKRLVQMILEALTGRKVETPFFRPEPVAEFPKDILSGGTGTAFRFEERVHTRTEQESIFMAQGEVVTADGRTITFSVVQMQYRREESFLAREVNLVDPLVISLNGPVTMDNARFTFDLTANGEQESLSMPSKGAGFLFLDSNGNGRLDDGRELFGTQSGNGFADLALHDSDGNGWIDAGDPVFSKLRIWHPEDGTDGRGVSLEEAGIGAIGLASVATPMDVGGTMGGRIQATGIVLTEKGDVGTVHHLDLKV</sequence>
<dbReference type="PANTHER" id="PTHR39431">
    <property type="entry name" value="FRPA/C-RELATED PROTEIN"/>
    <property type="match status" value="1"/>
</dbReference>
<dbReference type="PANTHER" id="PTHR39431:SF1">
    <property type="entry name" value="FRPA_C-RELATED PROTEIN"/>
    <property type="match status" value="1"/>
</dbReference>
<gene>
    <name evidence="1" type="ORF">OOT00_13920</name>
</gene>
<dbReference type="Proteomes" id="UP001209681">
    <property type="component" value="Unassembled WGS sequence"/>
</dbReference>
<dbReference type="RefSeq" id="WP_265425999.1">
    <property type="nucleotide sequence ID" value="NZ_JAPFPW010000021.1"/>
</dbReference>
<dbReference type="EMBL" id="JAPFPW010000021">
    <property type="protein sequence ID" value="MCW7755082.1"/>
    <property type="molecule type" value="Genomic_DNA"/>
</dbReference>
<evidence type="ECO:0008006" key="3">
    <source>
        <dbReference type="Google" id="ProtNLM"/>
    </source>
</evidence>
<protein>
    <recommendedName>
        <fullName evidence="3">VCBS repeat-containing protein</fullName>
    </recommendedName>
</protein>
<evidence type="ECO:0000313" key="1">
    <source>
        <dbReference type="EMBL" id="MCW7755082.1"/>
    </source>
</evidence>
<keyword evidence="2" id="KW-1185">Reference proteome</keyword>
<reference evidence="1 2" key="1">
    <citation type="submission" date="2022-11" db="EMBL/GenBank/DDBJ databases">
        <title>Desulfobotulus tamanensis H1 sp. nov. - anaerobic, alkaliphilic, sulphate reducing bacterium isolated from terrestrial mud volcano.</title>
        <authorList>
            <person name="Frolova A."/>
            <person name="Merkel A.Y."/>
            <person name="Slobodkin A.I."/>
        </authorList>
    </citation>
    <scope>NUCLEOTIDE SEQUENCE [LARGE SCALE GENOMIC DNA]</scope>
    <source>
        <strain evidence="1 2">H1</strain>
    </source>
</reference>
<comment type="caution">
    <text evidence="1">The sequence shown here is derived from an EMBL/GenBank/DDBJ whole genome shotgun (WGS) entry which is preliminary data.</text>
</comment>
<accession>A0ABT3NC87</accession>
<evidence type="ECO:0000313" key="2">
    <source>
        <dbReference type="Proteomes" id="UP001209681"/>
    </source>
</evidence>
<name>A0ABT3NC87_9BACT</name>
<organism evidence="1 2">
    <name type="scientific">Desulfobotulus pelophilus</name>
    <dbReference type="NCBI Taxonomy" id="2823377"/>
    <lineage>
        <taxon>Bacteria</taxon>
        <taxon>Pseudomonadati</taxon>
        <taxon>Thermodesulfobacteriota</taxon>
        <taxon>Desulfobacteria</taxon>
        <taxon>Desulfobacterales</taxon>
        <taxon>Desulfobacteraceae</taxon>
        <taxon>Desulfobotulus</taxon>
    </lineage>
</organism>
<proteinExistence type="predicted"/>